<evidence type="ECO:0000313" key="2">
    <source>
        <dbReference type="EMBL" id="ORY95557.1"/>
    </source>
</evidence>
<name>A0A1X2HA56_SYNRA</name>
<evidence type="ECO:0000256" key="1">
    <source>
        <dbReference type="SAM" id="MobiDB-lite"/>
    </source>
</evidence>
<dbReference type="InParanoid" id="A0A1X2HA56"/>
<keyword evidence="3" id="KW-1185">Reference proteome</keyword>
<dbReference type="Proteomes" id="UP000242180">
    <property type="component" value="Unassembled WGS sequence"/>
</dbReference>
<dbReference type="EMBL" id="MCGN01000006">
    <property type="protein sequence ID" value="ORY95557.1"/>
    <property type="molecule type" value="Genomic_DNA"/>
</dbReference>
<sequence>MVFAWREDHLSAQQQSQRIPGIWTNETPILYAARLGHANGKDLVYMESSSGYSSEDYQHSTDCTEELIATYGVQCARSWVTLMKTNLSPGHKYPGGEQALGHNTNQPGAEA</sequence>
<dbReference type="OrthoDB" id="2279077at2759"/>
<gene>
    <name evidence="2" type="ORF">BCR43DRAFT_515678</name>
</gene>
<dbReference type="AlphaFoldDB" id="A0A1X2HA56"/>
<evidence type="ECO:0000313" key="3">
    <source>
        <dbReference type="Proteomes" id="UP000242180"/>
    </source>
</evidence>
<feature type="region of interest" description="Disordered" evidence="1">
    <location>
        <begin position="91"/>
        <end position="111"/>
    </location>
</feature>
<organism evidence="2 3">
    <name type="scientific">Syncephalastrum racemosum</name>
    <name type="common">Filamentous fungus</name>
    <dbReference type="NCBI Taxonomy" id="13706"/>
    <lineage>
        <taxon>Eukaryota</taxon>
        <taxon>Fungi</taxon>
        <taxon>Fungi incertae sedis</taxon>
        <taxon>Mucoromycota</taxon>
        <taxon>Mucoromycotina</taxon>
        <taxon>Mucoromycetes</taxon>
        <taxon>Mucorales</taxon>
        <taxon>Syncephalastraceae</taxon>
        <taxon>Syncephalastrum</taxon>
    </lineage>
</organism>
<feature type="compositionally biased region" description="Polar residues" evidence="1">
    <location>
        <begin position="101"/>
        <end position="111"/>
    </location>
</feature>
<reference evidence="2 3" key="1">
    <citation type="submission" date="2016-07" db="EMBL/GenBank/DDBJ databases">
        <title>Pervasive Adenine N6-methylation of Active Genes in Fungi.</title>
        <authorList>
            <consortium name="DOE Joint Genome Institute"/>
            <person name="Mondo S.J."/>
            <person name="Dannebaum R.O."/>
            <person name="Kuo R.C."/>
            <person name="Labutti K."/>
            <person name="Haridas S."/>
            <person name="Kuo A."/>
            <person name="Salamov A."/>
            <person name="Ahrendt S.R."/>
            <person name="Lipzen A."/>
            <person name="Sullivan W."/>
            <person name="Andreopoulos W.B."/>
            <person name="Clum A."/>
            <person name="Lindquist E."/>
            <person name="Daum C."/>
            <person name="Ramamoorthy G.K."/>
            <person name="Gryganskyi A."/>
            <person name="Culley D."/>
            <person name="Magnuson J.K."/>
            <person name="James T.Y."/>
            <person name="O'Malley M.A."/>
            <person name="Stajich J.E."/>
            <person name="Spatafora J.W."/>
            <person name="Visel A."/>
            <person name="Grigoriev I.V."/>
        </authorList>
    </citation>
    <scope>NUCLEOTIDE SEQUENCE [LARGE SCALE GENOMIC DNA]</scope>
    <source>
        <strain evidence="2 3">NRRL 2496</strain>
    </source>
</reference>
<accession>A0A1X2HA56</accession>
<proteinExistence type="predicted"/>
<comment type="caution">
    <text evidence="2">The sequence shown here is derived from an EMBL/GenBank/DDBJ whole genome shotgun (WGS) entry which is preliminary data.</text>
</comment>
<protein>
    <submittedName>
        <fullName evidence="2">Uncharacterized protein</fullName>
    </submittedName>
</protein>